<evidence type="ECO:0000313" key="2">
    <source>
        <dbReference type="EMBL" id="OWK05738.1"/>
    </source>
</evidence>
<comment type="caution">
    <text evidence="2">The sequence shown here is derived from an EMBL/GenBank/DDBJ whole genome shotgun (WGS) entry which is preliminary data.</text>
</comment>
<keyword evidence="3" id="KW-1185">Reference proteome</keyword>
<evidence type="ECO:0000256" key="1">
    <source>
        <dbReference type="SAM" id="MobiDB-lite"/>
    </source>
</evidence>
<dbReference type="Proteomes" id="UP000242450">
    <property type="component" value="Chromosome 19"/>
</dbReference>
<reference evidence="2 3" key="1">
    <citation type="journal article" date="2018" name="Mol. Genet. Genomics">
        <title>The red deer Cervus elaphus genome CerEla1.0: sequencing, annotating, genes, and chromosomes.</title>
        <authorList>
            <person name="Bana N.A."/>
            <person name="Nyiri A."/>
            <person name="Nagy J."/>
            <person name="Frank K."/>
            <person name="Nagy T."/>
            <person name="Steger V."/>
            <person name="Schiller M."/>
            <person name="Lakatos P."/>
            <person name="Sugar L."/>
            <person name="Horn P."/>
            <person name="Barta E."/>
            <person name="Orosz L."/>
        </authorList>
    </citation>
    <scope>NUCLEOTIDE SEQUENCE [LARGE SCALE GENOMIC DNA]</scope>
    <source>
        <strain evidence="2">Hungarian</strain>
    </source>
</reference>
<gene>
    <name evidence="2" type="ORF">Celaphus_00012761</name>
</gene>
<protein>
    <submittedName>
        <fullName evidence="2">Uncharacterized protein</fullName>
    </submittedName>
</protein>
<feature type="region of interest" description="Disordered" evidence="1">
    <location>
        <begin position="1"/>
        <end position="25"/>
    </location>
</feature>
<dbReference type="EMBL" id="MKHE01000019">
    <property type="protein sequence ID" value="OWK05738.1"/>
    <property type="molecule type" value="Genomic_DNA"/>
</dbReference>
<organism evidence="2 3">
    <name type="scientific">Cervus elaphus hippelaphus</name>
    <name type="common">European red deer</name>
    <dbReference type="NCBI Taxonomy" id="46360"/>
    <lineage>
        <taxon>Eukaryota</taxon>
        <taxon>Metazoa</taxon>
        <taxon>Chordata</taxon>
        <taxon>Craniata</taxon>
        <taxon>Vertebrata</taxon>
        <taxon>Euteleostomi</taxon>
        <taxon>Mammalia</taxon>
        <taxon>Eutheria</taxon>
        <taxon>Laurasiatheria</taxon>
        <taxon>Artiodactyla</taxon>
        <taxon>Ruminantia</taxon>
        <taxon>Pecora</taxon>
        <taxon>Cervidae</taxon>
        <taxon>Cervinae</taxon>
        <taxon>Cervus</taxon>
    </lineage>
</organism>
<proteinExistence type="predicted"/>
<sequence>MIHLVTEVQKSQEGSSQHQVTLEEPRRPCSPFRMVGVQASVYNCAHTTKVLVGAGEAGYPSSEGSQLPTEKLLREAKLLHGLPVLALDSHPACPLPMFPRHFHCGGDLGGMDSPRLAPKGPCWRVCPVAHPPALSQDPVTDMPPAPAPAFKILQVAYEKCITGLCPLPQPWALAHHLPSPSQALSSEPCTRKLWESAWLRSSPVKAEGQEACPWSPTKWGADSFLGNPPPPPCALLTQAGVERPLDSIKKM</sequence>
<evidence type="ECO:0000313" key="3">
    <source>
        <dbReference type="Proteomes" id="UP000242450"/>
    </source>
</evidence>
<dbReference type="AlphaFoldDB" id="A0A212CIA2"/>
<accession>A0A212CIA2</accession>
<name>A0A212CIA2_CEREH</name>
<feature type="compositionally biased region" description="Polar residues" evidence="1">
    <location>
        <begin position="8"/>
        <end position="20"/>
    </location>
</feature>